<evidence type="ECO:0000313" key="2">
    <source>
        <dbReference type="Proteomes" id="UP000293925"/>
    </source>
</evidence>
<dbReference type="OrthoDB" id="737028at2"/>
<proteinExistence type="predicted"/>
<dbReference type="EMBL" id="SJSO01000030">
    <property type="protein sequence ID" value="TCD17460.1"/>
    <property type="molecule type" value="Genomic_DNA"/>
</dbReference>
<dbReference type="RefSeq" id="WP_131534204.1">
    <property type="nucleotide sequence ID" value="NZ_SJSO01000030.1"/>
</dbReference>
<protein>
    <recommendedName>
        <fullName evidence="3">RES domain-containing protein</fullName>
    </recommendedName>
</protein>
<sequence>MEADFQTFANNKELIANIESNLDYLNDQFNVLKDLTKITVSDESFNQAITAFYKVFELIPLLAPHINSYEMPFFRARHNKIKNKLYKNIGDISYNKERPDLIEAGRFNQPKQAVFYASLPFENIPINPSLTACLETCKGLTDQNHPVQLTDFTISRWKIKSPFYVINFCFDEDHLKANAELKLQTDEYLNNIKACLNKYASDFVLEFLTYFSEMSGNRTPTKNEYYILTAMFYAMRYYYKEKLKKDIHGLIYPSAMTETNGLNIVLTTTAVDKFLKPDKVAMYRFFLDGKTYHAAPCSNAVDILNDEFNITGFRRIPENRWYTVECEAENGGPLKESRD</sequence>
<evidence type="ECO:0008006" key="3">
    <source>
        <dbReference type="Google" id="ProtNLM"/>
    </source>
</evidence>
<dbReference type="AlphaFoldDB" id="A0A4R0PIY1"/>
<name>A0A4R0PIY1_9SPHI</name>
<accession>A0A4R0PIY1</accession>
<organism evidence="1 2">
    <name type="scientific">Pedobacter psychrodurus</name>
    <dbReference type="NCBI Taxonomy" id="2530456"/>
    <lineage>
        <taxon>Bacteria</taxon>
        <taxon>Pseudomonadati</taxon>
        <taxon>Bacteroidota</taxon>
        <taxon>Sphingobacteriia</taxon>
        <taxon>Sphingobacteriales</taxon>
        <taxon>Sphingobacteriaceae</taxon>
        <taxon>Pedobacter</taxon>
    </lineage>
</organism>
<reference evidence="1 2" key="1">
    <citation type="submission" date="2019-02" db="EMBL/GenBank/DDBJ databases">
        <title>Pedobacter sp. RP-3-21 sp. nov., isolated from Arctic soil.</title>
        <authorList>
            <person name="Dahal R.H."/>
        </authorList>
    </citation>
    <scope>NUCLEOTIDE SEQUENCE [LARGE SCALE GENOMIC DNA]</scope>
    <source>
        <strain evidence="1 2">RP-3-21</strain>
    </source>
</reference>
<gene>
    <name evidence="1" type="ORF">EZ456_22860</name>
</gene>
<dbReference type="Proteomes" id="UP000293925">
    <property type="component" value="Unassembled WGS sequence"/>
</dbReference>
<evidence type="ECO:0000313" key="1">
    <source>
        <dbReference type="EMBL" id="TCD17460.1"/>
    </source>
</evidence>
<comment type="caution">
    <text evidence="1">The sequence shown here is derived from an EMBL/GenBank/DDBJ whole genome shotgun (WGS) entry which is preliminary data.</text>
</comment>
<keyword evidence="2" id="KW-1185">Reference proteome</keyword>